<keyword evidence="14" id="KW-1185">Reference proteome</keyword>
<evidence type="ECO:0000256" key="8">
    <source>
        <dbReference type="ARBA" id="ARBA00022884"/>
    </source>
</evidence>
<evidence type="ECO:0000259" key="12">
    <source>
        <dbReference type="Pfam" id="PF01207"/>
    </source>
</evidence>
<dbReference type="InterPro" id="IPR004653">
    <property type="entry name" value="DusA"/>
</dbReference>
<dbReference type="GO" id="GO:0006397">
    <property type="term" value="P:mRNA processing"/>
    <property type="evidence" value="ECO:0007669"/>
    <property type="project" value="UniProtKB-KW"/>
</dbReference>
<dbReference type="AlphaFoldDB" id="A0A2G4T9V7"/>
<keyword evidence="7" id="KW-0521">NADP</keyword>
<keyword evidence="9" id="KW-0560">Oxidoreductase</keyword>
<dbReference type="RefSeq" id="XP_023471204.1">
    <property type="nucleotide sequence ID" value="XM_023613559.1"/>
</dbReference>
<evidence type="ECO:0000313" key="14">
    <source>
        <dbReference type="Proteomes" id="UP000242254"/>
    </source>
</evidence>
<dbReference type="InterPro" id="IPR035587">
    <property type="entry name" value="DUS-like_FMN-bd"/>
</dbReference>
<comment type="catalytic activity">
    <reaction evidence="10">
        <text>a 5,6-dihydrouridine in mRNA + NAD(+) = a uridine in mRNA + NADH + H(+)</text>
        <dbReference type="Rhea" id="RHEA:69851"/>
        <dbReference type="Rhea" id="RHEA-COMP:14658"/>
        <dbReference type="Rhea" id="RHEA-COMP:17789"/>
        <dbReference type="ChEBI" id="CHEBI:15378"/>
        <dbReference type="ChEBI" id="CHEBI:57540"/>
        <dbReference type="ChEBI" id="CHEBI:57945"/>
        <dbReference type="ChEBI" id="CHEBI:65315"/>
        <dbReference type="ChEBI" id="CHEBI:74443"/>
    </reaction>
    <physiologicalReaction direction="right-to-left" evidence="10">
        <dbReference type="Rhea" id="RHEA:69853"/>
    </physiologicalReaction>
</comment>
<protein>
    <submittedName>
        <fullName evidence="13">Dus-domain-containing protein</fullName>
    </submittedName>
</protein>
<proteinExistence type="predicted"/>
<sequence>MSIFRIRLTHASCRYMHTSRLARPISVAPMVDVTTPHFLELLNIISGTDRYDYYSEMYHCHAIVNHRDHLDRFVGKPRSNVVVQLGGSDPDAMATAAKSLQDYGYSEVNINAGCPSPNVQSGQFGAVLMKTPHIVADILSAMDKHHVRIPVTVKCRIGVDHQESFEFLYDFVKAIAHTQKGTLPHLILHARKCILKGLSPKQNRSIPPLNYKRVFEIAKSFPDLPISINGGFNDVSQIKEVLTKVDGCMIGRKIMDKPLFLQQLDQHVYNQSEVKSLEKIINEYLDYTDSLLSLSLDKADYGLPPFTLLLKPLMMLFDGKMGKNYRRLVDERRRQTKSTSPEDFRSIVLGALNDPRLIFTTIFEVKQPKNAKSPNTSKEIFDIAVLINHVVARDITLLLEFLVLQLKIILLLIIAAMWRPYSDINNPQFRGIAFIMIHETDTLTGVTLIARQPKEITAKTSKLNAIDN</sequence>
<dbReference type="GO" id="GO:0050660">
    <property type="term" value="F:flavin adenine dinucleotide binding"/>
    <property type="evidence" value="ECO:0007669"/>
    <property type="project" value="InterPro"/>
</dbReference>
<reference evidence="13 14" key="1">
    <citation type="journal article" date="2016" name="Proc. Natl. Acad. Sci. U.S.A.">
        <title>Lipid metabolic changes in an early divergent fungus govern the establishment of a mutualistic symbiosis with endobacteria.</title>
        <authorList>
            <person name="Lastovetsky O.A."/>
            <person name="Gaspar M.L."/>
            <person name="Mondo S.J."/>
            <person name="LaButti K.M."/>
            <person name="Sandor L."/>
            <person name="Grigoriev I.V."/>
            <person name="Henry S.A."/>
            <person name="Pawlowska T.E."/>
        </authorList>
    </citation>
    <scope>NUCLEOTIDE SEQUENCE [LARGE SCALE GENOMIC DNA]</scope>
    <source>
        <strain evidence="13 14">ATCC 52813</strain>
    </source>
</reference>
<evidence type="ECO:0000256" key="3">
    <source>
        <dbReference type="ARBA" id="ARBA00022630"/>
    </source>
</evidence>
<dbReference type="NCBIfam" id="NF008774">
    <property type="entry name" value="PRK11815.1"/>
    <property type="match status" value="1"/>
</dbReference>
<gene>
    <name evidence="13" type="ORF">RHIMIDRAFT_288376</name>
</gene>
<evidence type="ECO:0000256" key="10">
    <source>
        <dbReference type="ARBA" id="ARBA00048342"/>
    </source>
</evidence>
<dbReference type="GO" id="GO:0000049">
    <property type="term" value="F:tRNA binding"/>
    <property type="evidence" value="ECO:0007669"/>
    <property type="project" value="UniProtKB-KW"/>
</dbReference>
<keyword evidence="3" id="KW-0285">Flavoprotein</keyword>
<dbReference type="InterPro" id="IPR013785">
    <property type="entry name" value="Aldolase_TIM"/>
</dbReference>
<keyword evidence="6" id="KW-0819">tRNA processing</keyword>
<dbReference type="Pfam" id="PF01207">
    <property type="entry name" value="Dus"/>
    <property type="match status" value="1"/>
</dbReference>
<dbReference type="CDD" id="cd02801">
    <property type="entry name" value="DUS_like_FMN"/>
    <property type="match status" value="1"/>
</dbReference>
<dbReference type="PANTHER" id="PTHR42907:SF1">
    <property type="entry name" value="FMN-LINKED OXIDOREDUCTASES SUPERFAMILY PROTEIN"/>
    <property type="match status" value="1"/>
</dbReference>
<evidence type="ECO:0000256" key="4">
    <source>
        <dbReference type="ARBA" id="ARBA00022643"/>
    </source>
</evidence>
<evidence type="ECO:0000256" key="5">
    <source>
        <dbReference type="ARBA" id="ARBA00022664"/>
    </source>
</evidence>
<keyword evidence="2" id="KW-0820">tRNA-binding</keyword>
<accession>A0A2G4T9V7</accession>
<dbReference type="PANTHER" id="PTHR42907">
    <property type="entry name" value="FMN-LINKED OXIDOREDUCTASES SUPERFAMILY PROTEIN"/>
    <property type="match status" value="1"/>
</dbReference>
<dbReference type="InterPro" id="IPR018517">
    <property type="entry name" value="tRNA_hU_synthase_CS"/>
</dbReference>
<evidence type="ECO:0000313" key="13">
    <source>
        <dbReference type="EMBL" id="PHZ17496.1"/>
    </source>
</evidence>
<evidence type="ECO:0000256" key="2">
    <source>
        <dbReference type="ARBA" id="ARBA00022555"/>
    </source>
</evidence>
<dbReference type="GO" id="GO:0017150">
    <property type="term" value="F:tRNA dihydrouridine synthase activity"/>
    <property type="evidence" value="ECO:0007669"/>
    <property type="project" value="InterPro"/>
</dbReference>
<dbReference type="EMBL" id="KZ303842">
    <property type="protein sequence ID" value="PHZ17496.1"/>
    <property type="molecule type" value="Genomic_DNA"/>
</dbReference>
<dbReference type="STRING" id="1340429.A0A2G4T9V7"/>
<evidence type="ECO:0000256" key="9">
    <source>
        <dbReference type="ARBA" id="ARBA00023002"/>
    </source>
</evidence>
<dbReference type="Proteomes" id="UP000242254">
    <property type="component" value="Unassembled WGS sequence"/>
</dbReference>
<organism evidence="13 14">
    <name type="scientific">Rhizopus microsporus ATCC 52813</name>
    <dbReference type="NCBI Taxonomy" id="1340429"/>
    <lineage>
        <taxon>Eukaryota</taxon>
        <taxon>Fungi</taxon>
        <taxon>Fungi incertae sedis</taxon>
        <taxon>Mucoromycota</taxon>
        <taxon>Mucoromycotina</taxon>
        <taxon>Mucoromycetes</taxon>
        <taxon>Mucorales</taxon>
        <taxon>Mucorineae</taxon>
        <taxon>Rhizopodaceae</taxon>
        <taxon>Rhizopus</taxon>
    </lineage>
</organism>
<evidence type="ECO:0000256" key="1">
    <source>
        <dbReference type="ARBA" id="ARBA00001917"/>
    </source>
</evidence>
<comment type="catalytic activity">
    <reaction evidence="11">
        <text>a 5,6-dihydrouridine in mRNA + NADP(+) = a uridine in mRNA + NADPH + H(+)</text>
        <dbReference type="Rhea" id="RHEA:69855"/>
        <dbReference type="Rhea" id="RHEA-COMP:14658"/>
        <dbReference type="Rhea" id="RHEA-COMP:17789"/>
        <dbReference type="ChEBI" id="CHEBI:15378"/>
        <dbReference type="ChEBI" id="CHEBI:57783"/>
        <dbReference type="ChEBI" id="CHEBI:58349"/>
        <dbReference type="ChEBI" id="CHEBI:65315"/>
        <dbReference type="ChEBI" id="CHEBI:74443"/>
    </reaction>
    <physiologicalReaction direction="right-to-left" evidence="11">
        <dbReference type="Rhea" id="RHEA:69857"/>
    </physiologicalReaction>
</comment>
<keyword evidence="8" id="KW-0694">RNA-binding</keyword>
<evidence type="ECO:0000256" key="11">
    <source>
        <dbReference type="ARBA" id="ARBA00049447"/>
    </source>
</evidence>
<evidence type="ECO:0000256" key="7">
    <source>
        <dbReference type="ARBA" id="ARBA00022857"/>
    </source>
</evidence>
<feature type="domain" description="DUS-like FMN-binding" evidence="12">
    <location>
        <begin position="27"/>
        <end position="286"/>
    </location>
</feature>
<keyword evidence="5" id="KW-0507">mRNA processing</keyword>
<dbReference type="SUPFAM" id="SSF51395">
    <property type="entry name" value="FMN-linked oxidoreductases"/>
    <property type="match status" value="1"/>
</dbReference>
<evidence type="ECO:0000256" key="6">
    <source>
        <dbReference type="ARBA" id="ARBA00022694"/>
    </source>
</evidence>
<keyword evidence="4" id="KW-0288">FMN</keyword>
<dbReference type="GeneID" id="35444548"/>
<name>A0A2G4T9V7_RHIZD</name>
<dbReference type="Gene3D" id="3.20.20.70">
    <property type="entry name" value="Aldolase class I"/>
    <property type="match status" value="1"/>
</dbReference>
<dbReference type="PROSITE" id="PS01136">
    <property type="entry name" value="UPF0034"/>
    <property type="match status" value="1"/>
</dbReference>
<comment type="cofactor">
    <cofactor evidence="1">
        <name>FMN</name>
        <dbReference type="ChEBI" id="CHEBI:58210"/>
    </cofactor>
</comment>